<name>A0A086Y619_9RHOB</name>
<dbReference type="EMBL" id="JFZB01000003">
    <property type="protein sequence ID" value="KFI29719.1"/>
    <property type="molecule type" value="Genomic_DNA"/>
</dbReference>
<evidence type="ECO:0000313" key="2">
    <source>
        <dbReference type="EMBL" id="KFI29719.1"/>
    </source>
</evidence>
<evidence type="ECO:0000313" key="3">
    <source>
        <dbReference type="Proteomes" id="UP000028824"/>
    </source>
</evidence>
<keyword evidence="1" id="KW-0472">Membrane</keyword>
<comment type="caution">
    <text evidence="2">The sequence shown here is derived from an EMBL/GenBank/DDBJ whole genome shotgun (WGS) entry which is preliminary data.</text>
</comment>
<feature type="transmembrane region" description="Helical" evidence="1">
    <location>
        <begin position="20"/>
        <end position="45"/>
    </location>
</feature>
<dbReference type="OrthoDB" id="7872651at2"/>
<reference evidence="2 3" key="1">
    <citation type="submission" date="2014-03" db="EMBL/GenBank/DDBJ databases">
        <title>Genome of Paenirhodobacter enshiensis DW2-9.</title>
        <authorList>
            <person name="Wang D."/>
            <person name="Wang G."/>
        </authorList>
    </citation>
    <scope>NUCLEOTIDE SEQUENCE [LARGE SCALE GENOMIC DNA]</scope>
    <source>
        <strain evidence="2 3">DW2-9</strain>
    </source>
</reference>
<dbReference type="AlphaFoldDB" id="A0A086Y619"/>
<gene>
    <name evidence="2" type="ORF">CG50_08785</name>
</gene>
<protein>
    <submittedName>
        <fullName evidence="2">Uncharacterized protein</fullName>
    </submittedName>
</protein>
<keyword evidence="3" id="KW-1185">Reference proteome</keyword>
<keyword evidence="1" id="KW-1133">Transmembrane helix</keyword>
<organism evidence="2 3">
    <name type="scientific">Paenirhodobacter enshiensis</name>
    <dbReference type="NCBI Taxonomy" id="1105367"/>
    <lineage>
        <taxon>Bacteria</taxon>
        <taxon>Pseudomonadati</taxon>
        <taxon>Pseudomonadota</taxon>
        <taxon>Alphaproteobacteria</taxon>
        <taxon>Rhodobacterales</taxon>
        <taxon>Rhodobacter group</taxon>
        <taxon>Paenirhodobacter</taxon>
    </lineage>
</organism>
<sequence>MTPSDPTSPEPAAVSLPEVRFLKILVTVLTAVMIFGLVAVIGLLVTRLGSVGAPGTALPALPSRIALPDGMKAEAVTVAKEFTIVVTDRDSVLLFRPDGTLVRAVPIGE</sequence>
<dbReference type="Proteomes" id="UP000028824">
    <property type="component" value="Unassembled WGS sequence"/>
</dbReference>
<dbReference type="InterPro" id="IPR045519">
    <property type="entry name" value="DUF6476"/>
</dbReference>
<proteinExistence type="predicted"/>
<accession>A0A086Y619</accession>
<dbReference type="STRING" id="1105367.CG50_08785"/>
<dbReference type="RefSeq" id="WP_081880242.1">
    <property type="nucleotide sequence ID" value="NZ_JFZB01000003.1"/>
</dbReference>
<keyword evidence="1" id="KW-0812">Transmembrane</keyword>
<dbReference type="Pfam" id="PF20082">
    <property type="entry name" value="DUF6476"/>
    <property type="match status" value="1"/>
</dbReference>
<evidence type="ECO:0000256" key="1">
    <source>
        <dbReference type="SAM" id="Phobius"/>
    </source>
</evidence>